<name>A0A2S0MB50_9BURK</name>
<evidence type="ECO:0000313" key="1">
    <source>
        <dbReference type="EMBL" id="AVO33050.1"/>
    </source>
</evidence>
<sequence>MSITLTRLATGDALALSDRLQWTDEYKQWRRATQTITGTNGALHMHERLRLAGRAITLDGRDSQAWTTREDYQQMQAWAELPGETFALLLRGTVHSVAFHSPNGPSVDAYDLWKLVDGEYTPSEIVRPIYSFIEV</sequence>
<accession>A0A2S0MB50</accession>
<dbReference type="AlphaFoldDB" id="A0A2S0MB50"/>
<dbReference type="RefSeq" id="WP_106701364.1">
    <property type="nucleotide sequence ID" value="NZ_CP027666.1"/>
</dbReference>
<keyword evidence="2" id="KW-1185">Reference proteome</keyword>
<dbReference type="OrthoDB" id="5432576at2"/>
<dbReference type="EMBL" id="CP027666">
    <property type="protein sequence ID" value="AVO33050.1"/>
    <property type="molecule type" value="Genomic_DNA"/>
</dbReference>
<gene>
    <name evidence="1" type="ORF">C6570_01345</name>
</gene>
<dbReference type="Proteomes" id="UP000239709">
    <property type="component" value="Chromosome"/>
</dbReference>
<organism evidence="1 2">
    <name type="scientific">Ottowia oryzae</name>
    <dbReference type="NCBI Taxonomy" id="2109914"/>
    <lineage>
        <taxon>Bacteria</taxon>
        <taxon>Pseudomonadati</taxon>
        <taxon>Pseudomonadota</taxon>
        <taxon>Betaproteobacteria</taxon>
        <taxon>Burkholderiales</taxon>
        <taxon>Comamonadaceae</taxon>
        <taxon>Ottowia</taxon>
    </lineage>
</organism>
<proteinExistence type="predicted"/>
<reference evidence="1 2" key="1">
    <citation type="submission" date="2018-03" db="EMBL/GenBank/DDBJ databases">
        <title>Genome sequencing of Ottowia sp.</title>
        <authorList>
            <person name="Kim S.-J."/>
            <person name="Heo J."/>
            <person name="Kwon S.-W."/>
        </authorList>
    </citation>
    <scope>NUCLEOTIDE SEQUENCE [LARGE SCALE GENOMIC DNA]</scope>
    <source>
        <strain evidence="1 2">KADR8-3</strain>
    </source>
</reference>
<evidence type="ECO:0000313" key="2">
    <source>
        <dbReference type="Proteomes" id="UP000239709"/>
    </source>
</evidence>
<dbReference type="KEGG" id="otk:C6570_01345"/>
<protein>
    <submittedName>
        <fullName evidence="1">Uncharacterized protein</fullName>
    </submittedName>
</protein>